<protein>
    <recommendedName>
        <fullName evidence="1">Cupin type-2 domain-containing protein</fullName>
    </recommendedName>
</protein>
<name>X0QD43_RHOWR</name>
<dbReference type="InterPro" id="IPR013096">
    <property type="entry name" value="Cupin_2"/>
</dbReference>
<sequence length="197" mass="21625">MDQNYRRGWQSYSFERATMDEVKAHGAQSAIRASAAFNRGPGKLQMSLLEIPSGVKEDSIGLHIHRDYPTGRDVEEIYILVEGEGVMTFTNGDETSMRPGDIITTYPGTGHAFRVVGEHTARVIVVVPEAFRSDRPPASIDDFPTEFVPQIRIVSCYPTSMTPVEAECRACGATWSVHGCGVVDAGLPEWAAHHECS</sequence>
<evidence type="ECO:0000259" key="1">
    <source>
        <dbReference type="Pfam" id="PF07883"/>
    </source>
</evidence>
<dbReference type="Gene3D" id="2.60.120.10">
    <property type="entry name" value="Jelly Rolls"/>
    <property type="match status" value="1"/>
</dbReference>
<dbReference type="EMBL" id="BAWF01000087">
    <property type="protein sequence ID" value="GAF49477.1"/>
    <property type="molecule type" value="Genomic_DNA"/>
</dbReference>
<dbReference type="RefSeq" id="WP_037241267.1">
    <property type="nucleotide sequence ID" value="NZ_BAWF01000087.1"/>
</dbReference>
<evidence type="ECO:0000313" key="2">
    <source>
        <dbReference type="EMBL" id="GAF49477.1"/>
    </source>
</evidence>
<dbReference type="SUPFAM" id="SSF51182">
    <property type="entry name" value="RmlC-like cupins"/>
    <property type="match status" value="1"/>
</dbReference>
<dbReference type="Proteomes" id="UP000019491">
    <property type="component" value="Unassembled WGS sequence"/>
</dbReference>
<organism evidence="2 3">
    <name type="scientific">Rhodococcus wratislaviensis NBRC 100605</name>
    <dbReference type="NCBI Taxonomy" id="1219028"/>
    <lineage>
        <taxon>Bacteria</taxon>
        <taxon>Bacillati</taxon>
        <taxon>Actinomycetota</taxon>
        <taxon>Actinomycetes</taxon>
        <taxon>Mycobacteriales</taxon>
        <taxon>Nocardiaceae</taxon>
        <taxon>Rhodococcus</taxon>
    </lineage>
</organism>
<reference evidence="2 3" key="1">
    <citation type="submission" date="2014-02" db="EMBL/GenBank/DDBJ databases">
        <title>Whole genome shotgun sequence of Rhodococcus wratislaviensis NBRC 100605.</title>
        <authorList>
            <person name="Hosoyama A."/>
            <person name="Tsuchikane K."/>
            <person name="Yoshida I."/>
            <person name="Ohji S."/>
            <person name="Ichikawa N."/>
            <person name="Yamazoe A."/>
            <person name="Fujita N."/>
        </authorList>
    </citation>
    <scope>NUCLEOTIDE SEQUENCE [LARGE SCALE GENOMIC DNA]</scope>
    <source>
        <strain evidence="2 3">NBRC 100605</strain>
    </source>
</reference>
<dbReference type="OrthoDB" id="5243731at2"/>
<comment type="caution">
    <text evidence="2">The sequence shown here is derived from an EMBL/GenBank/DDBJ whole genome shotgun (WGS) entry which is preliminary data.</text>
</comment>
<dbReference type="InterPro" id="IPR011051">
    <property type="entry name" value="RmlC_Cupin_sf"/>
</dbReference>
<dbReference type="InterPro" id="IPR014710">
    <property type="entry name" value="RmlC-like_jellyroll"/>
</dbReference>
<dbReference type="AlphaFoldDB" id="X0QD43"/>
<evidence type="ECO:0000313" key="3">
    <source>
        <dbReference type="Proteomes" id="UP000019491"/>
    </source>
</evidence>
<keyword evidence="3" id="KW-1185">Reference proteome</keyword>
<accession>X0QD43</accession>
<dbReference type="Pfam" id="PF07883">
    <property type="entry name" value="Cupin_2"/>
    <property type="match status" value="1"/>
</dbReference>
<feature type="domain" description="Cupin type-2" evidence="1">
    <location>
        <begin position="74"/>
        <end position="127"/>
    </location>
</feature>
<proteinExistence type="predicted"/>
<gene>
    <name evidence="2" type="ORF">RW1_087_00040</name>
</gene>